<keyword evidence="2" id="KW-0472">Membrane</keyword>
<evidence type="ECO:0000256" key="1">
    <source>
        <dbReference type="SAM" id="MobiDB-lite"/>
    </source>
</evidence>
<keyword evidence="2" id="KW-1133">Transmembrane helix</keyword>
<reference evidence="4 5" key="1">
    <citation type="submission" date="2025-04" db="UniProtKB">
        <authorList>
            <consortium name="RefSeq"/>
        </authorList>
    </citation>
    <scope>IDENTIFICATION</scope>
    <source>
        <tissue evidence="4 5">Whole sample</tissue>
    </source>
</reference>
<feature type="transmembrane region" description="Helical" evidence="2">
    <location>
        <begin position="21"/>
        <end position="46"/>
    </location>
</feature>
<dbReference type="Proteomes" id="UP000694844">
    <property type="component" value="Chromosome 2"/>
</dbReference>
<name>A0A8B8CPT6_CRAVI</name>
<gene>
    <name evidence="4 5" type="primary">LOC111121014</name>
</gene>
<dbReference type="KEGG" id="cvn:111121014"/>
<sequence length="208" mass="23530">MHTVISWRSRPETRRYIRYENPCIVLLGNAICYVISGLILLVVGVIITSLTFQNLERYEHEKTERYAGPILIVVGILILARGAFSQIKAKRANAQQSFVIRSYTGELLTRPIMEYSSNSLTMCGVSIAEAHEYPRLSLYDDEPPAYHTVIDNQCHVVLTRDESTQSPEDYTDPPPTYDEFLRNATDACETSSESNSLPEITEHSKSSH</sequence>
<dbReference type="RefSeq" id="XP_022317805.1">
    <property type="nucleotide sequence ID" value="XM_022462097.1"/>
</dbReference>
<feature type="region of interest" description="Disordered" evidence="1">
    <location>
        <begin position="160"/>
        <end position="208"/>
    </location>
</feature>
<dbReference type="AlphaFoldDB" id="A0A8B8CPT6"/>
<feature type="compositionally biased region" description="Polar residues" evidence="1">
    <location>
        <begin position="188"/>
        <end position="198"/>
    </location>
</feature>
<organism evidence="3 4">
    <name type="scientific">Crassostrea virginica</name>
    <name type="common">Eastern oyster</name>
    <dbReference type="NCBI Taxonomy" id="6565"/>
    <lineage>
        <taxon>Eukaryota</taxon>
        <taxon>Metazoa</taxon>
        <taxon>Spiralia</taxon>
        <taxon>Lophotrochozoa</taxon>
        <taxon>Mollusca</taxon>
        <taxon>Bivalvia</taxon>
        <taxon>Autobranchia</taxon>
        <taxon>Pteriomorphia</taxon>
        <taxon>Ostreida</taxon>
        <taxon>Ostreoidea</taxon>
        <taxon>Ostreidae</taxon>
        <taxon>Crassostrea</taxon>
    </lineage>
</organism>
<proteinExistence type="predicted"/>
<protein>
    <submittedName>
        <fullName evidence="4 5">Uncharacterized protein LOC111121014</fullName>
    </submittedName>
</protein>
<feature type="transmembrane region" description="Helical" evidence="2">
    <location>
        <begin position="66"/>
        <end position="84"/>
    </location>
</feature>
<accession>A0A8B8CPT6</accession>
<evidence type="ECO:0000313" key="4">
    <source>
        <dbReference type="RefSeq" id="XP_022317805.1"/>
    </source>
</evidence>
<keyword evidence="2" id="KW-0812">Transmembrane</keyword>
<dbReference type="RefSeq" id="XP_022317806.1">
    <property type="nucleotide sequence ID" value="XM_022462098.1"/>
</dbReference>
<dbReference type="OrthoDB" id="6053596at2759"/>
<evidence type="ECO:0000313" key="5">
    <source>
        <dbReference type="RefSeq" id="XP_022317806.1"/>
    </source>
</evidence>
<evidence type="ECO:0000256" key="2">
    <source>
        <dbReference type="SAM" id="Phobius"/>
    </source>
</evidence>
<dbReference type="GeneID" id="111121014"/>
<evidence type="ECO:0000313" key="3">
    <source>
        <dbReference type="Proteomes" id="UP000694844"/>
    </source>
</evidence>
<keyword evidence="3" id="KW-1185">Reference proteome</keyword>